<dbReference type="AlphaFoldDB" id="A0A1X2IPU9"/>
<evidence type="ECO:0000313" key="2">
    <source>
        <dbReference type="EMBL" id="ORZ20309.1"/>
    </source>
</evidence>
<keyword evidence="1" id="KW-0812">Transmembrane</keyword>
<name>A0A1X2IPU9_9FUNG</name>
<dbReference type="Proteomes" id="UP000193560">
    <property type="component" value="Unassembled WGS sequence"/>
</dbReference>
<comment type="caution">
    <text evidence="2">The sequence shown here is derived from an EMBL/GenBank/DDBJ whole genome shotgun (WGS) entry which is preliminary data.</text>
</comment>
<evidence type="ECO:0000313" key="3">
    <source>
        <dbReference type="Proteomes" id="UP000193560"/>
    </source>
</evidence>
<dbReference type="EMBL" id="MCGE01000006">
    <property type="protein sequence ID" value="ORZ20309.1"/>
    <property type="molecule type" value="Genomic_DNA"/>
</dbReference>
<reference evidence="2 3" key="1">
    <citation type="submission" date="2016-07" db="EMBL/GenBank/DDBJ databases">
        <title>Pervasive Adenine N6-methylation of Active Genes in Fungi.</title>
        <authorList>
            <consortium name="DOE Joint Genome Institute"/>
            <person name="Mondo S.J."/>
            <person name="Dannebaum R.O."/>
            <person name="Kuo R.C."/>
            <person name="Labutti K."/>
            <person name="Haridas S."/>
            <person name="Kuo A."/>
            <person name="Salamov A."/>
            <person name="Ahrendt S.R."/>
            <person name="Lipzen A."/>
            <person name="Sullivan W."/>
            <person name="Andreopoulos W.B."/>
            <person name="Clum A."/>
            <person name="Lindquist E."/>
            <person name="Daum C."/>
            <person name="Ramamoorthy G.K."/>
            <person name="Gryganskyi A."/>
            <person name="Culley D."/>
            <person name="Magnuson J.K."/>
            <person name="James T.Y."/>
            <person name="O'Malley M.A."/>
            <person name="Stajich J.E."/>
            <person name="Spatafora J.W."/>
            <person name="Visel A."/>
            <person name="Grigoriev I.V."/>
        </authorList>
    </citation>
    <scope>NUCLEOTIDE SEQUENCE [LARGE SCALE GENOMIC DNA]</scope>
    <source>
        <strain evidence="2 3">NRRL 1336</strain>
    </source>
</reference>
<gene>
    <name evidence="2" type="ORF">BCR42DRAFT_408471</name>
</gene>
<keyword evidence="1" id="KW-0472">Membrane</keyword>
<evidence type="ECO:0000256" key="1">
    <source>
        <dbReference type="SAM" id="Phobius"/>
    </source>
</evidence>
<keyword evidence="1" id="KW-1133">Transmembrane helix</keyword>
<protein>
    <submittedName>
        <fullName evidence="2">Uncharacterized protein</fullName>
    </submittedName>
</protein>
<proteinExistence type="predicted"/>
<feature type="non-terminal residue" evidence="2">
    <location>
        <position position="54"/>
    </location>
</feature>
<keyword evidence="3" id="KW-1185">Reference proteome</keyword>
<organism evidence="2 3">
    <name type="scientific">Absidia repens</name>
    <dbReference type="NCBI Taxonomy" id="90262"/>
    <lineage>
        <taxon>Eukaryota</taxon>
        <taxon>Fungi</taxon>
        <taxon>Fungi incertae sedis</taxon>
        <taxon>Mucoromycota</taxon>
        <taxon>Mucoromycotina</taxon>
        <taxon>Mucoromycetes</taxon>
        <taxon>Mucorales</taxon>
        <taxon>Cunninghamellaceae</taxon>
        <taxon>Absidia</taxon>
    </lineage>
</organism>
<feature type="transmembrane region" description="Helical" evidence="1">
    <location>
        <begin position="14"/>
        <end position="33"/>
    </location>
</feature>
<accession>A0A1X2IPU9</accession>
<sequence>MNNGMAKLFYCDRLFYILFYCGRLFYILLFYCVGKPIAISLLLEGSAVEIFQIY</sequence>